<keyword evidence="4 6" id="KW-0689">Ribosomal protein</keyword>
<dbReference type="Proteomes" id="UP000228711">
    <property type="component" value="Unassembled WGS sequence"/>
</dbReference>
<evidence type="ECO:0000256" key="4">
    <source>
        <dbReference type="ARBA" id="ARBA00022980"/>
    </source>
</evidence>
<dbReference type="HAMAP" id="MF_01345_B">
    <property type="entry name" value="Ribosomal_uS17_B"/>
    <property type="match status" value="1"/>
</dbReference>
<dbReference type="InterPro" id="IPR019984">
    <property type="entry name" value="Ribosomal_uS17_bact/chlr"/>
</dbReference>
<evidence type="ECO:0000313" key="9">
    <source>
        <dbReference type="Proteomes" id="UP000228711"/>
    </source>
</evidence>
<proteinExistence type="inferred from homology"/>
<keyword evidence="5 6" id="KW-0687">Ribonucleoprotein</keyword>
<evidence type="ECO:0000256" key="3">
    <source>
        <dbReference type="ARBA" id="ARBA00022884"/>
    </source>
</evidence>
<dbReference type="GO" id="GO:0022627">
    <property type="term" value="C:cytosolic small ribosomal subunit"/>
    <property type="evidence" value="ECO:0007669"/>
    <property type="project" value="UniProtKB-UniRule"/>
</dbReference>
<evidence type="ECO:0000256" key="1">
    <source>
        <dbReference type="ARBA" id="ARBA00010254"/>
    </source>
</evidence>
<evidence type="ECO:0000256" key="2">
    <source>
        <dbReference type="ARBA" id="ARBA00022730"/>
    </source>
</evidence>
<dbReference type="GO" id="GO:0006412">
    <property type="term" value="P:translation"/>
    <property type="evidence" value="ECO:0007669"/>
    <property type="project" value="UniProtKB-UniRule"/>
</dbReference>
<dbReference type="InterPro" id="IPR000266">
    <property type="entry name" value="Ribosomal_uS17"/>
</dbReference>
<keyword evidence="3 6" id="KW-0694">RNA-binding</keyword>
<dbReference type="NCBIfam" id="TIGR03635">
    <property type="entry name" value="uS17_bact"/>
    <property type="match status" value="1"/>
</dbReference>
<keyword evidence="2 6" id="KW-0699">rRNA-binding</keyword>
<evidence type="ECO:0000256" key="7">
    <source>
        <dbReference type="RuleBase" id="RU003872"/>
    </source>
</evidence>
<dbReference type="AlphaFoldDB" id="A0A2H0YT12"/>
<evidence type="ECO:0000256" key="5">
    <source>
        <dbReference type="ARBA" id="ARBA00023274"/>
    </source>
</evidence>
<dbReference type="InterPro" id="IPR019979">
    <property type="entry name" value="Ribosomal_uS17_CS"/>
</dbReference>
<dbReference type="Pfam" id="PF00366">
    <property type="entry name" value="Ribosomal_S17"/>
    <property type="match status" value="1"/>
</dbReference>
<dbReference type="PROSITE" id="PS00056">
    <property type="entry name" value="RIBOSOMAL_S17"/>
    <property type="match status" value="1"/>
</dbReference>
<sequence length="80" mass="9395">MTRRQLQGIVTSKKTDKTVTVKVERLLMHPKYKKRYTLSKKYLVHDQENKAKEGDIVTIKEARPISKLKRWVLVTVDKTA</sequence>
<reference evidence="9" key="1">
    <citation type="submission" date="2017-09" db="EMBL/GenBank/DDBJ databases">
        <title>Depth-based differentiation of microbial function through sediment-hosted aquifers and enrichment of novel symbionts in the deep terrestrial subsurface.</title>
        <authorList>
            <person name="Probst A.J."/>
            <person name="Ladd B."/>
            <person name="Jarett J.K."/>
            <person name="Geller-Mcgrath D.E."/>
            <person name="Sieber C.M.K."/>
            <person name="Emerson J.B."/>
            <person name="Anantharaman K."/>
            <person name="Thomas B.C."/>
            <person name="Malmstrom R."/>
            <person name="Stieglmeier M."/>
            <person name="Klingl A."/>
            <person name="Woyke T."/>
            <person name="Ryan C.M."/>
            <person name="Banfield J.F."/>
        </authorList>
    </citation>
    <scope>NUCLEOTIDE SEQUENCE [LARGE SCALE GENOMIC DNA]</scope>
</reference>
<dbReference type="InterPro" id="IPR012340">
    <property type="entry name" value="NA-bd_OB-fold"/>
</dbReference>
<accession>A0A2H0YT12</accession>
<evidence type="ECO:0000313" key="8">
    <source>
        <dbReference type="EMBL" id="PIS41641.1"/>
    </source>
</evidence>
<dbReference type="GO" id="GO:0003735">
    <property type="term" value="F:structural constituent of ribosome"/>
    <property type="evidence" value="ECO:0007669"/>
    <property type="project" value="UniProtKB-UniRule"/>
</dbReference>
<dbReference type="NCBIfam" id="NF004123">
    <property type="entry name" value="PRK05610.1"/>
    <property type="match status" value="1"/>
</dbReference>
<dbReference type="EMBL" id="PEXV01000069">
    <property type="protein sequence ID" value="PIS41641.1"/>
    <property type="molecule type" value="Genomic_DNA"/>
</dbReference>
<comment type="subunit">
    <text evidence="6">Part of the 30S ribosomal subunit.</text>
</comment>
<organism evidence="8 9">
    <name type="scientific">Candidatus Kerfeldbacteria bacterium CG08_land_8_20_14_0_20_42_7</name>
    <dbReference type="NCBI Taxonomy" id="2014245"/>
    <lineage>
        <taxon>Bacteria</taxon>
        <taxon>Candidatus Kerfeldiibacteriota</taxon>
    </lineage>
</organism>
<dbReference type="Gene3D" id="2.40.50.140">
    <property type="entry name" value="Nucleic acid-binding proteins"/>
    <property type="match status" value="1"/>
</dbReference>
<gene>
    <name evidence="6 8" type="primary">rpsQ</name>
    <name evidence="8" type="ORF">COT25_01910</name>
</gene>
<dbReference type="PANTHER" id="PTHR10744:SF1">
    <property type="entry name" value="SMALL RIBOSOMAL SUBUNIT PROTEIN US17M"/>
    <property type="match status" value="1"/>
</dbReference>
<evidence type="ECO:0000256" key="6">
    <source>
        <dbReference type="HAMAP-Rule" id="MF_01345"/>
    </source>
</evidence>
<comment type="caution">
    <text evidence="8">The sequence shown here is derived from an EMBL/GenBank/DDBJ whole genome shotgun (WGS) entry which is preliminary data.</text>
</comment>
<comment type="function">
    <text evidence="6">One of the primary rRNA binding proteins, it binds specifically to the 5'-end of 16S ribosomal RNA.</text>
</comment>
<comment type="similarity">
    <text evidence="1 6 7">Belongs to the universal ribosomal protein uS17 family.</text>
</comment>
<dbReference type="PRINTS" id="PR00973">
    <property type="entry name" value="RIBOSOMALS17"/>
</dbReference>
<dbReference type="GO" id="GO:0019843">
    <property type="term" value="F:rRNA binding"/>
    <property type="evidence" value="ECO:0007669"/>
    <property type="project" value="UniProtKB-UniRule"/>
</dbReference>
<dbReference type="CDD" id="cd00364">
    <property type="entry name" value="Ribosomal_uS17"/>
    <property type="match status" value="1"/>
</dbReference>
<dbReference type="PANTHER" id="PTHR10744">
    <property type="entry name" value="40S RIBOSOMAL PROTEIN S11 FAMILY MEMBER"/>
    <property type="match status" value="1"/>
</dbReference>
<name>A0A2H0YT12_9BACT</name>
<dbReference type="SUPFAM" id="SSF50249">
    <property type="entry name" value="Nucleic acid-binding proteins"/>
    <property type="match status" value="1"/>
</dbReference>
<protein>
    <recommendedName>
        <fullName evidence="6">Small ribosomal subunit protein uS17</fullName>
    </recommendedName>
</protein>